<keyword evidence="9" id="KW-0408">Iron</keyword>
<keyword evidence="15" id="KW-1185">Reference proteome</keyword>
<dbReference type="SUPFAM" id="SSF56327">
    <property type="entry name" value="LDH C-terminal domain-like"/>
    <property type="match status" value="1"/>
</dbReference>
<evidence type="ECO:0000256" key="10">
    <source>
        <dbReference type="PIRSR" id="PIRSR601088-4"/>
    </source>
</evidence>
<feature type="active site" description="Proton acceptor" evidence="7">
    <location>
        <position position="245"/>
    </location>
</feature>
<evidence type="ECO:0000256" key="5">
    <source>
        <dbReference type="ARBA" id="ARBA00023211"/>
    </source>
</evidence>
<dbReference type="GO" id="GO:0005975">
    <property type="term" value="P:carbohydrate metabolic process"/>
    <property type="evidence" value="ECO:0007669"/>
    <property type="project" value="InterPro"/>
</dbReference>
<feature type="domain" description="Glycosyl hydrolase family 4 C-terminal" evidence="13">
    <location>
        <begin position="191"/>
        <end position="435"/>
    </location>
</feature>
<evidence type="ECO:0000256" key="3">
    <source>
        <dbReference type="ARBA" id="ARBA00022801"/>
    </source>
</evidence>
<evidence type="ECO:0000256" key="1">
    <source>
        <dbReference type="ARBA" id="ARBA00010141"/>
    </source>
</evidence>
<accession>A0A3N1HJX8</accession>
<evidence type="ECO:0000256" key="11">
    <source>
        <dbReference type="RuleBase" id="RU361152"/>
    </source>
</evidence>
<dbReference type="AlphaFoldDB" id="A0A3N1HJX8"/>
<organism evidence="14 15">
    <name type="scientific">Pseudokineococcus lusitanus</name>
    <dbReference type="NCBI Taxonomy" id="763993"/>
    <lineage>
        <taxon>Bacteria</taxon>
        <taxon>Bacillati</taxon>
        <taxon>Actinomycetota</taxon>
        <taxon>Actinomycetes</taxon>
        <taxon>Kineosporiales</taxon>
        <taxon>Kineosporiaceae</taxon>
        <taxon>Pseudokineococcus</taxon>
    </lineage>
</organism>
<keyword evidence="9" id="KW-0533">Nickel</keyword>
<keyword evidence="2 9" id="KW-0479">Metal-binding</keyword>
<keyword evidence="9" id="KW-0170">Cobalt</keyword>
<keyword evidence="4 11" id="KW-0520">NAD</keyword>
<evidence type="ECO:0000313" key="15">
    <source>
        <dbReference type="Proteomes" id="UP000276232"/>
    </source>
</evidence>
<keyword evidence="5 9" id="KW-0464">Manganese</keyword>
<comment type="cofactor">
    <cofactor evidence="11">
        <name>NAD(+)</name>
        <dbReference type="ChEBI" id="CHEBI:57540"/>
    </cofactor>
    <text evidence="11">Binds 1 NAD(+) per subunit.</text>
</comment>
<dbReference type="EMBL" id="RJKN01000005">
    <property type="protein sequence ID" value="ROP42794.1"/>
    <property type="molecule type" value="Genomic_DNA"/>
</dbReference>
<comment type="caution">
    <text evidence="14">The sequence shown here is derived from an EMBL/GenBank/DDBJ whole genome shotgun (WGS) entry which is preliminary data.</text>
</comment>
<dbReference type="GO" id="GO:0004553">
    <property type="term" value="F:hydrolase activity, hydrolyzing O-glycosyl compounds"/>
    <property type="evidence" value="ECO:0007669"/>
    <property type="project" value="InterPro"/>
</dbReference>
<evidence type="ECO:0000256" key="9">
    <source>
        <dbReference type="PIRSR" id="PIRSR601088-3"/>
    </source>
</evidence>
<evidence type="ECO:0000256" key="6">
    <source>
        <dbReference type="ARBA" id="ARBA00023295"/>
    </source>
</evidence>
<proteinExistence type="inferred from homology"/>
<feature type="binding site" evidence="8">
    <location>
        <position position="90"/>
    </location>
    <ligand>
        <name>substrate</name>
    </ligand>
</feature>
<dbReference type="GO" id="GO:0016616">
    <property type="term" value="F:oxidoreductase activity, acting on the CH-OH group of donors, NAD or NADP as acceptor"/>
    <property type="evidence" value="ECO:0007669"/>
    <property type="project" value="InterPro"/>
</dbReference>
<keyword evidence="6 11" id="KW-0326">Glycosidase</keyword>
<dbReference type="RefSeq" id="WP_123380187.1">
    <property type="nucleotide sequence ID" value="NZ_RJKN01000005.1"/>
</dbReference>
<feature type="binding site" evidence="8">
    <location>
        <position position="144"/>
    </location>
    <ligand>
        <name>substrate</name>
    </ligand>
</feature>
<dbReference type="InParanoid" id="A0A3N1HJX8"/>
<evidence type="ECO:0000256" key="2">
    <source>
        <dbReference type="ARBA" id="ARBA00022723"/>
    </source>
</evidence>
<dbReference type="SUPFAM" id="SSF51735">
    <property type="entry name" value="NAD(P)-binding Rossmann-fold domains"/>
    <property type="match status" value="1"/>
</dbReference>
<feature type="binding site" evidence="9">
    <location>
        <position position="165"/>
    </location>
    <ligand>
        <name>Mn(2+)</name>
        <dbReference type="ChEBI" id="CHEBI:29035"/>
    </ligand>
</feature>
<dbReference type="Pfam" id="PF11975">
    <property type="entry name" value="Glyco_hydro_4C"/>
    <property type="match status" value="1"/>
</dbReference>
<feature type="region of interest" description="Disordered" evidence="12">
    <location>
        <begin position="301"/>
        <end position="331"/>
    </location>
</feature>
<dbReference type="InterPro" id="IPR036291">
    <property type="entry name" value="NAD(P)-bd_dom_sf"/>
</dbReference>
<feature type="binding site" evidence="9">
    <location>
        <position position="196"/>
    </location>
    <ligand>
        <name>Mn(2+)</name>
        <dbReference type="ChEBI" id="CHEBI:29035"/>
    </ligand>
</feature>
<protein>
    <submittedName>
        <fullName evidence="14">6-phospho-beta-glucosidase</fullName>
    </submittedName>
</protein>
<dbReference type="GO" id="GO:0046872">
    <property type="term" value="F:metal ion binding"/>
    <property type="evidence" value="ECO:0007669"/>
    <property type="project" value="UniProtKB-KW"/>
</dbReference>
<dbReference type="PRINTS" id="PR00732">
    <property type="entry name" value="GLHYDRLASE4"/>
</dbReference>
<evidence type="ECO:0000256" key="8">
    <source>
        <dbReference type="PIRSR" id="PIRSR601088-2"/>
    </source>
</evidence>
<comment type="similarity">
    <text evidence="1 11">Belongs to the glycosyl hydrolase 4 family.</text>
</comment>
<name>A0A3N1HJX8_9ACTN</name>
<dbReference type="Gene3D" id="3.90.110.10">
    <property type="entry name" value="Lactate dehydrogenase/glycoside hydrolase, family 4, C-terminal"/>
    <property type="match status" value="1"/>
</dbReference>
<sequence length="460" mass="48490">MRLVLVGGGGFRVPQVVEAVGAADAAVRVDEVHLHDVDPARLRVVGAVLAQLLERLPHPPRLTAGTDLDEALRDADVVFSAMRIGGTAGRVLDERVALDLGVLGQETVGPGGLAYALRTLPHARHLAERVRAVCPDAWVISFTNPAGVVTEAMRAVLGERVVGICDTPIGLVRKALRAVDAPVGAEVSFDYAGVNHLGWLRSLHVDGVDRLPALLADDAALDGVEEARLLGPDWVRALGALPNEYLYYYAYPREATARLRAAAQTRGQQLDAQQGGFYARVEADPSRALATWEEVHREREATYMAESRTPTGDDADGSDGAGAASGERRAEDVAGGGYQRVALDLMAAVLTGRPATMVLDVAAGGHLPGLPEDAVVELPCTVDGDGVHPHDVAPLAGDMLGLVQQVKASERLLLEASATRSSELAWRAFAAHPLVDSVAVARRLLDGYRAALPGVAAALD</sequence>
<feature type="active site" description="Proton donor" evidence="7">
    <location>
        <position position="166"/>
    </location>
</feature>
<dbReference type="InterPro" id="IPR022616">
    <property type="entry name" value="Glyco_hydro_4_C"/>
</dbReference>
<dbReference type="PANTHER" id="PTHR32092">
    <property type="entry name" value="6-PHOSPHO-BETA-GLUCOSIDASE-RELATED"/>
    <property type="match status" value="1"/>
</dbReference>
<reference evidence="14 15" key="1">
    <citation type="journal article" date="2015" name="Stand. Genomic Sci.">
        <title>Genomic Encyclopedia of Bacterial and Archaeal Type Strains, Phase III: the genomes of soil and plant-associated and newly described type strains.</title>
        <authorList>
            <person name="Whitman W.B."/>
            <person name="Woyke T."/>
            <person name="Klenk H.P."/>
            <person name="Zhou Y."/>
            <person name="Lilburn T.G."/>
            <person name="Beck B.J."/>
            <person name="De Vos P."/>
            <person name="Vandamme P."/>
            <person name="Eisen J.A."/>
            <person name="Garrity G."/>
            <person name="Hugenholtz P."/>
            <person name="Kyrpides N.C."/>
        </authorList>
    </citation>
    <scope>NUCLEOTIDE SEQUENCE [LARGE SCALE GENOMIC DNA]</scope>
    <source>
        <strain evidence="14 15">CECT 7306</strain>
    </source>
</reference>
<dbReference type="InterPro" id="IPR001088">
    <property type="entry name" value="Glyco_hydro_4"/>
</dbReference>
<dbReference type="OrthoDB" id="9767022at2"/>
<gene>
    <name evidence="14" type="ORF">EDC03_2081</name>
</gene>
<evidence type="ECO:0000313" key="14">
    <source>
        <dbReference type="EMBL" id="ROP42794.1"/>
    </source>
</evidence>
<dbReference type="Gene3D" id="3.40.50.720">
    <property type="entry name" value="NAD(P)-binding Rossmann-like Domain"/>
    <property type="match status" value="1"/>
</dbReference>
<keyword evidence="3 11" id="KW-0378">Hydrolase</keyword>
<feature type="site" description="Increases basicity of active site Tyr" evidence="10">
    <location>
        <position position="106"/>
    </location>
</feature>
<evidence type="ECO:0000256" key="7">
    <source>
        <dbReference type="PIRSR" id="PIRSR601088-1"/>
    </source>
</evidence>
<evidence type="ECO:0000256" key="12">
    <source>
        <dbReference type="SAM" id="MobiDB-lite"/>
    </source>
</evidence>
<dbReference type="Proteomes" id="UP000276232">
    <property type="component" value="Unassembled WGS sequence"/>
</dbReference>
<evidence type="ECO:0000256" key="4">
    <source>
        <dbReference type="ARBA" id="ARBA00023027"/>
    </source>
</evidence>
<evidence type="ECO:0000259" key="13">
    <source>
        <dbReference type="Pfam" id="PF11975"/>
    </source>
</evidence>
<dbReference type="InterPro" id="IPR015955">
    <property type="entry name" value="Lactate_DH/Glyco_Ohase_4_C"/>
</dbReference>
<dbReference type="Pfam" id="PF02056">
    <property type="entry name" value="Glyco_hydro_4"/>
    <property type="match status" value="1"/>
</dbReference>
<dbReference type="PANTHER" id="PTHR32092:SF5">
    <property type="entry name" value="6-PHOSPHO-BETA-GLUCOSIDASE"/>
    <property type="match status" value="1"/>
</dbReference>